<dbReference type="RefSeq" id="WP_047252460.1">
    <property type="nucleotide sequence ID" value="NZ_CP011545.1"/>
</dbReference>
<evidence type="ECO:0000313" key="4">
    <source>
        <dbReference type="EMBL" id="AKK08033.1"/>
    </source>
</evidence>
<dbReference type="InterPro" id="IPR029039">
    <property type="entry name" value="Flavoprotein-like_sf"/>
</dbReference>
<reference evidence="5" key="2">
    <citation type="submission" date="2015-05" db="EMBL/GenBank/DDBJ databases">
        <title>Complete genome sequence of Corynebacterium testudinoris DSM 44614, recovered from necrotic lesions in the mouth of a tortoise.</title>
        <authorList>
            <person name="Ruckert C."/>
            <person name="Albersmeier A."/>
            <person name="Winkler A."/>
            <person name="Tauch A."/>
        </authorList>
    </citation>
    <scope>NUCLEOTIDE SEQUENCE [LARGE SCALE GENOMIC DNA]</scope>
    <source>
        <strain evidence="5">DSM 44614</strain>
    </source>
</reference>
<proteinExistence type="inferred from homology"/>
<dbReference type="STRING" id="136857.CTEST_02890"/>
<dbReference type="Proteomes" id="UP000035540">
    <property type="component" value="Chromosome"/>
</dbReference>
<evidence type="ECO:0000256" key="1">
    <source>
        <dbReference type="ARBA" id="ARBA00006252"/>
    </source>
</evidence>
<protein>
    <submittedName>
        <fullName evidence="4">Putative NADPH-quinone reductase (Modulator of drug activity B)</fullName>
    </submittedName>
</protein>
<dbReference type="GO" id="GO:0003955">
    <property type="term" value="F:NAD(P)H dehydrogenase (quinone) activity"/>
    <property type="evidence" value="ECO:0007669"/>
    <property type="project" value="TreeGrafter"/>
</dbReference>
<dbReference type="OrthoDB" id="9798454at2"/>
<sequence length="209" mass="23293">MKILMVVDHPYGFQSSENIPHKRSYTAAQAAAACRSLTAAGHEVDLIDLAADGFNPVMSAEDLVAWRKKSVIDPLAADYQARLKEADYLVFAFPIWWEAMPALTKGFLDKVLTKGIVYSEPEKPGLFINGIPNIKGVALLTTMSTPNALYRWLIGNPILKIMFRGTFRKIGVKRLRWLNTSNPTGKTPEKRAQLLADLEQSFSRQLISS</sequence>
<keyword evidence="2" id="KW-0560">Oxidoreductase</keyword>
<dbReference type="Pfam" id="PF02525">
    <property type="entry name" value="Flavodoxin_2"/>
    <property type="match status" value="1"/>
</dbReference>
<reference evidence="4 5" key="1">
    <citation type="journal article" date="2015" name="Genome Announc.">
        <title>Complete Genome Sequence of the Type Strain Corynebacterium testudinoris DSM 44614, Recovered from Necrotic Lesions in the Mouth of a Tortoise.</title>
        <authorList>
            <person name="Ruckert C."/>
            <person name="Kriete M."/>
            <person name="Jaenicke S."/>
            <person name="Winkler A."/>
            <person name="Tauch A."/>
        </authorList>
    </citation>
    <scope>NUCLEOTIDE SEQUENCE [LARGE SCALE GENOMIC DNA]</scope>
    <source>
        <strain evidence="4 5">DSM 44614</strain>
    </source>
</reference>
<accession>A0A0G3H871</accession>
<dbReference type="InterPro" id="IPR051545">
    <property type="entry name" value="NAD(P)H_dehydrogenase_qn"/>
</dbReference>
<comment type="similarity">
    <text evidence="1">Belongs to the NAD(P)H dehydrogenase (quinone) family.</text>
</comment>
<dbReference type="InterPro" id="IPR003680">
    <property type="entry name" value="Flavodoxin_fold"/>
</dbReference>
<evidence type="ECO:0000256" key="2">
    <source>
        <dbReference type="ARBA" id="ARBA00023002"/>
    </source>
</evidence>
<organism evidence="4 5">
    <name type="scientific">Corynebacterium testudinoris</name>
    <dbReference type="NCBI Taxonomy" id="136857"/>
    <lineage>
        <taxon>Bacteria</taxon>
        <taxon>Bacillati</taxon>
        <taxon>Actinomycetota</taxon>
        <taxon>Actinomycetes</taxon>
        <taxon>Mycobacteriales</taxon>
        <taxon>Corynebacteriaceae</taxon>
        <taxon>Corynebacterium</taxon>
    </lineage>
</organism>
<dbReference type="GO" id="GO:0005829">
    <property type="term" value="C:cytosol"/>
    <property type="evidence" value="ECO:0007669"/>
    <property type="project" value="TreeGrafter"/>
</dbReference>
<dbReference type="PROSITE" id="PS51257">
    <property type="entry name" value="PROKAR_LIPOPROTEIN"/>
    <property type="match status" value="1"/>
</dbReference>
<dbReference type="Gene3D" id="3.40.50.360">
    <property type="match status" value="1"/>
</dbReference>
<dbReference type="PANTHER" id="PTHR10204">
    <property type="entry name" value="NAD P H OXIDOREDUCTASE-RELATED"/>
    <property type="match status" value="1"/>
</dbReference>
<dbReference type="SUPFAM" id="SSF52218">
    <property type="entry name" value="Flavoproteins"/>
    <property type="match status" value="1"/>
</dbReference>
<evidence type="ECO:0000313" key="5">
    <source>
        <dbReference type="Proteomes" id="UP000035540"/>
    </source>
</evidence>
<gene>
    <name evidence="4" type="ORF">CTEST_02890</name>
</gene>
<dbReference type="EMBL" id="CP011545">
    <property type="protein sequence ID" value="AKK08033.1"/>
    <property type="molecule type" value="Genomic_DNA"/>
</dbReference>
<name>A0A0G3H871_9CORY</name>
<dbReference type="AlphaFoldDB" id="A0A0G3H871"/>
<feature type="domain" description="Flavodoxin-like fold" evidence="3">
    <location>
        <begin position="1"/>
        <end position="200"/>
    </location>
</feature>
<dbReference type="PANTHER" id="PTHR10204:SF34">
    <property type="entry name" value="NAD(P)H DEHYDROGENASE [QUINONE] 1 ISOFORM 1"/>
    <property type="match status" value="1"/>
</dbReference>
<dbReference type="KEGG" id="cted:CTEST_02890"/>
<dbReference type="PATRIC" id="fig|136857.5.peg.570"/>
<keyword evidence="5" id="KW-1185">Reference proteome</keyword>
<evidence type="ECO:0000259" key="3">
    <source>
        <dbReference type="Pfam" id="PF02525"/>
    </source>
</evidence>